<accession>A0A6G0J061</accession>
<gene>
    <name evidence="1" type="ORF">D5F01_LYC05646</name>
</gene>
<dbReference type="Proteomes" id="UP000424527">
    <property type="component" value="Unassembled WGS sequence"/>
</dbReference>
<protein>
    <submittedName>
        <fullName evidence="1">Uncharacterized protein</fullName>
    </submittedName>
</protein>
<organism evidence="1 2">
    <name type="scientific">Larimichthys crocea</name>
    <name type="common">Large yellow croaker</name>
    <name type="synonym">Pseudosciaena crocea</name>
    <dbReference type="NCBI Taxonomy" id="215358"/>
    <lineage>
        <taxon>Eukaryota</taxon>
        <taxon>Metazoa</taxon>
        <taxon>Chordata</taxon>
        <taxon>Craniata</taxon>
        <taxon>Vertebrata</taxon>
        <taxon>Euteleostomi</taxon>
        <taxon>Actinopterygii</taxon>
        <taxon>Neopterygii</taxon>
        <taxon>Teleostei</taxon>
        <taxon>Neoteleostei</taxon>
        <taxon>Acanthomorphata</taxon>
        <taxon>Eupercaria</taxon>
        <taxon>Sciaenidae</taxon>
        <taxon>Larimichthys</taxon>
    </lineage>
</organism>
<keyword evidence="2" id="KW-1185">Reference proteome</keyword>
<dbReference type="EMBL" id="REGW02000005">
    <property type="protein sequence ID" value="KAE8296876.1"/>
    <property type="molecule type" value="Genomic_DNA"/>
</dbReference>
<reference evidence="1 2" key="1">
    <citation type="submission" date="2019-07" db="EMBL/GenBank/DDBJ databases">
        <title>Chromosome genome assembly for large yellow croaker.</title>
        <authorList>
            <person name="Xiao S."/>
        </authorList>
    </citation>
    <scope>NUCLEOTIDE SEQUENCE [LARGE SCALE GENOMIC DNA]</scope>
    <source>
        <strain evidence="1">JMULYC20181020</strain>
        <tissue evidence="1">Muscle</tissue>
    </source>
</reference>
<evidence type="ECO:0000313" key="2">
    <source>
        <dbReference type="Proteomes" id="UP000424527"/>
    </source>
</evidence>
<name>A0A6G0J061_LARCR</name>
<dbReference type="AlphaFoldDB" id="A0A6G0J061"/>
<proteinExistence type="predicted"/>
<comment type="caution">
    <text evidence="1">The sequence shown here is derived from an EMBL/GenBank/DDBJ whole genome shotgun (WGS) entry which is preliminary data.</text>
</comment>
<sequence length="200" mass="22607">MVKSKEVKNPGNASFDVLLESTKDPLFCAKLHFFMFISRAFQPFLEKYQTDAPMMPFLWKDLEDLMRSLLKRFIKCDALPTSPYKLVRLDVKDKKLWLGPKDVDIGMGAAALIKGLSGPKGRVGELSVLQFKTECQGALSEICKKALDKCPLKYATVHNMMCLDPRKIYSNPDECLKKLKCLIEKFLLDKQLKGGIPSGK</sequence>
<evidence type="ECO:0000313" key="1">
    <source>
        <dbReference type="EMBL" id="KAE8296876.1"/>
    </source>
</evidence>